<feature type="transmembrane region" description="Helical" evidence="1">
    <location>
        <begin position="107"/>
        <end position="124"/>
    </location>
</feature>
<sequence>MSVVRKGMNTFDIKILGIILMFVDHIHQMFFYAVPQWIDYFGRPVATLFFFVSVVGFSHTSNKKKYLLRLYIGSLIMVIGSALIGHLAPASGPMSNFGLANNIFRDLFLGVVLMYGVDAFQHFIKTRKILDFLKGALLLSLPILLSIPVLFAGQLPTAILIGYTTLVPNILITENTFMIYVIPLLYVFRKKRLLQILIIVLTSMIFLVTGGGSQWLMIFAAIPVYLFNGEKGNSMRGFFYAFYPIHIWILYALSCWISG</sequence>
<protein>
    <submittedName>
        <fullName evidence="2">TraX protein</fullName>
    </submittedName>
</protein>
<comment type="caution">
    <text evidence="2">The sequence shown here is derived from an EMBL/GenBank/DDBJ whole genome shotgun (WGS) entry which is preliminary data.</text>
</comment>
<dbReference type="RefSeq" id="WP_089939329.1">
    <property type="nucleotide sequence ID" value="NZ_CAKOEX010000009.1"/>
</dbReference>
<gene>
    <name evidence="2" type="ORF">C7384_10952</name>
</gene>
<keyword evidence="1" id="KW-1133">Transmembrane helix</keyword>
<dbReference type="EMBL" id="QEKT01000009">
    <property type="protein sequence ID" value="PVY83104.1"/>
    <property type="molecule type" value="Genomic_DNA"/>
</dbReference>
<keyword evidence="1" id="KW-0812">Transmembrane</keyword>
<feature type="transmembrane region" description="Helical" evidence="1">
    <location>
        <begin position="66"/>
        <end position="87"/>
    </location>
</feature>
<evidence type="ECO:0000256" key="1">
    <source>
        <dbReference type="SAM" id="Phobius"/>
    </source>
</evidence>
<feature type="transmembrane region" description="Helical" evidence="1">
    <location>
        <begin position="15"/>
        <end position="34"/>
    </location>
</feature>
<evidence type="ECO:0000313" key="3">
    <source>
        <dbReference type="Proteomes" id="UP000245433"/>
    </source>
</evidence>
<feature type="transmembrane region" description="Helical" evidence="1">
    <location>
        <begin position="170"/>
        <end position="189"/>
    </location>
</feature>
<dbReference type="AlphaFoldDB" id="A0A2U1D602"/>
<keyword evidence="3" id="KW-1185">Reference proteome</keyword>
<dbReference type="OrthoDB" id="9781069at2"/>
<feature type="transmembrane region" description="Helical" evidence="1">
    <location>
        <begin position="238"/>
        <end position="257"/>
    </location>
</feature>
<organism evidence="2 3">
    <name type="scientific">Convivina intestini</name>
    <dbReference type="NCBI Taxonomy" id="1505726"/>
    <lineage>
        <taxon>Bacteria</taxon>
        <taxon>Bacillati</taxon>
        <taxon>Bacillota</taxon>
        <taxon>Bacilli</taxon>
        <taxon>Lactobacillales</taxon>
        <taxon>Lactobacillaceae</taxon>
        <taxon>Convivina</taxon>
    </lineage>
</organism>
<dbReference type="Proteomes" id="UP000245433">
    <property type="component" value="Unassembled WGS sequence"/>
</dbReference>
<dbReference type="InterPro" id="IPR008875">
    <property type="entry name" value="TraX"/>
</dbReference>
<dbReference type="Pfam" id="PF05857">
    <property type="entry name" value="TraX"/>
    <property type="match status" value="1"/>
</dbReference>
<name>A0A2U1D602_9LACO</name>
<keyword evidence="1" id="KW-0472">Membrane</keyword>
<feature type="transmembrane region" description="Helical" evidence="1">
    <location>
        <begin position="196"/>
        <end position="226"/>
    </location>
</feature>
<feature type="transmembrane region" description="Helical" evidence="1">
    <location>
        <begin position="136"/>
        <end position="164"/>
    </location>
</feature>
<feature type="transmembrane region" description="Helical" evidence="1">
    <location>
        <begin position="40"/>
        <end position="59"/>
    </location>
</feature>
<reference evidence="2 3" key="1">
    <citation type="submission" date="2018-04" db="EMBL/GenBank/DDBJ databases">
        <title>Genomic Encyclopedia of Type Strains, Phase IV (KMG-IV): sequencing the most valuable type-strain genomes for metagenomic binning, comparative biology and taxonomic classification.</title>
        <authorList>
            <person name="Goeker M."/>
        </authorList>
    </citation>
    <scope>NUCLEOTIDE SEQUENCE [LARGE SCALE GENOMIC DNA]</scope>
    <source>
        <strain evidence="2 3">DSM 28795</strain>
    </source>
</reference>
<proteinExistence type="predicted"/>
<evidence type="ECO:0000313" key="2">
    <source>
        <dbReference type="EMBL" id="PVY83104.1"/>
    </source>
</evidence>
<accession>A0A2U1D602</accession>